<evidence type="ECO:0000256" key="7">
    <source>
        <dbReference type="ARBA" id="ARBA00022927"/>
    </source>
</evidence>
<feature type="transmembrane region" description="Helical" evidence="11">
    <location>
        <begin position="15"/>
        <end position="36"/>
    </location>
</feature>
<dbReference type="PIRSF" id="PIRSF006291">
    <property type="entry name" value="GspM"/>
    <property type="match status" value="1"/>
</dbReference>
<evidence type="ECO:0000256" key="5">
    <source>
        <dbReference type="ARBA" id="ARBA00022519"/>
    </source>
</evidence>
<evidence type="ECO:0000256" key="10">
    <source>
        <dbReference type="PIRNR" id="PIRNR006291"/>
    </source>
</evidence>
<dbReference type="Proteomes" id="UP000307790">
    <property type="component" value="Unassembled WGS sequence"/>
</dbReference>
<dbReference type="GO" id="GO:0015627">
    <property type="term" value="C:type II protein secretion system complex"/>
    <property type="evidence" value="ECO:0007669"/>
    <property type="project" value="InterPro"/>
</dbReference>
<evidence type="ECO:0000256" key="11">
    <source>
        <dbReference type="SAM" id="Phobius"/>
    </source>
</evidence>
<evidence type="ECO:0000256" key="9">
    <source>
        <dbReference type="ARBA" id="ARBA00023136"/>
    </source>
</evidence>
<dbReference type="GO" id="GO:0015628">
    <property type="term" value="P:protein secretion by the type II secretion system"/>
    <property type="evidence" value="ECO:0007669"/>
    <property type="project" value="InterPro"/>
</dbReference>
<dbReference type="GO" id="GO:0005886">
    <property type="term" value="C:plasma membrane"/>
    <property type="evidence" value="ECO:0007669"/>
    <property type="project" value="UniProtKB-SubCell"/>
</dbReference>
<evidence type="ECO:0000256" key="6">
    <source>
        <dbReference type="ARBA" id="ARBA00022692"/>
    </source>
</evidence>
<keyword evidence="9 10" id="KW-0472">Membrane</keyword>
<evidence type="ECO:0000313" key="13">
    <source>
        <dbReference type="Proteomes" id="UP000307790"/>
    </source>
</evidence>
<evidence type="ECO:0000256" key="8">
    <source>
        <dbReference type="ARBA" id="ARBA00022989"/>
    </source>
</evidence>
<keyword evidence="4 10" id="KW-1003">Cell membrane</keyword>
<keyword evidence="8 11" id="KW-1133">Transmembrane helix</keyword>
<organism evidence="12 13">
    <name type="scientific">Thalassotalea litorea</name>
    <dbReference type="NCBI Taxonomy" id="2020715"/>
    <lineage>
        <taxon>Bacteria</taxon>
        <taxon>Pseudomonadati</taxon>
        <taxon>Pseudomonadota</taxon>
        <taxon>Gammaproteobacteria</taxon>
        <taxon>Alteromonadales</taxon>
        <taxon>Colwelliaceae</taxon>
        <taxon>Thalassotalea</taxon>
    </lineage>
</organism>
<comment type="similarity">
    <text evidence="2 10">Belongs to the GSP M family.</text>
</comment>
<dbReference type="OrthoDB" id="6624834at2"/>
<keyword evidence="5 10" id="KW-0997">Cell inner membrane</keyword>
<comment type="function">
    <text evidence="10">Inner membrane component of the type II secretion system required for the energy-dependent secretion of extracellular factors such as proteases and toxins from the periplasm.</text>
</comment>
<dbReference type="RefSeq" id="WP_138319486.1">
    <property type="nucleotide sequence ID" value="NZ_VCBC01000006.1"/>
</dbReference>
<evidence type="ECO:0000256" key="3">
    <source>
        <dbReference type="ARBA" id="ARBA00022448"/>
    </source>
</evidence>
<protein>
    <recommendedName>
        <fullName evidence="10">Type II secretion system protein M</fullName>
        <shortName evidence="10">T2SS protein M</shortName>
    </recommendedName>
    <alternativeName>
        <fullName evidence="10">General secretion pathway protein M</fullName>
    </alternativeName>
</protein>
<comment type="caution">
    <text evidence="12">The sequence shown here is derived from an EMBL/GenBank/DDBJ whole genome shotgun (WGS) entry which is preliminary data.</text>
</comment>
<accession>A0A5R9IRI3</accession>
<evidence type="ECO:0000256" key="4">
    <source>
        <dbReference type="ARBA" id="ARBA00022475"/>
    </source>
</evidence>
<keyword evidence="3 10" id="KW-0813">Transport</keyword>
<sequence>MNDWWQGLNPREQKMVAGCSVAVLLSVFWFALWQPINDNLVRSQKKAEQQQQLLLWVHENLAKYKTLQRAGGARPSSGSLSSVVNRAAKRFKIEIARMQPQGDNLQVWVDEVAFNDLLHWLEQLQHREGLVIQAIDIVKGDEQGTVKVRRLQVGRV</sequence>
<keyword evidence="7 10" id="KW-0653">Protein transport</keyword>
<evidence type="ECO:0000313" key="12">
    <source>
        <dbReference type="EMBL" id="TLU65826.1"/>
    </source>
</evidence>
<dbReference type="EMBL" id="VCBC01000006">
    <property type="protein sequence ID" value="TLU65826.1"/>
    <property type="molecule type" value="Genomic_DNA"/>
</dbReference>
<dbReference type="Pfam" id="PF04612">
    <property type="entry name" value="T2SSM"/>
    <property type="match status" value="1"/>
</dbReference>
<proteinExistence type="inferred from homology"/>
<dbReference type="SUPFAM" id="SSF103054">
    <property type="entry name" value="General secretion pathway protein M, EpsM"/>
    <property type="match status" value="1"/>
</dbReference>
<name>A0A5R9IRI3_9GAMM</name>
<gene>
    <name evidence="12" type="ORF">FE810_07895</name>
</gene>
<dbReference type="AlphaFoldDB" id="A0A5R9IRI3"/>
<dbReference type="InterPro" id="IPR023229">
    <property type="entry name" value="T2SS_M_periplasmic_sf"/>
</dbReference>
<dbReference type="Gene3D" id="3.30.1360.100">
    <property type="entry name" value="General secretion pathway protein M, EpsM"/>
    <property type="match status" value="1"/>
</dbReference>
<dbReference type="InterPro" id="IPR007690">
    <property type="entry name" value="T2SS_GspM"/>
</dbReference>
<comment type="subcellular location">
    <subcellularLocation>
        <location evidence="1">Cell inner membrane</location>
        <topology evidence="1">Single-pass membrane protein</topology>
    </subcellularLocation>
</comment>
<keyword evidence="6 11" id="KW-0812">Transmembrane</keyword>
<keyword evidence="13" id="KW-1185">Reference proteome</keyword>
<reference evidence="12 13" key="1">
    <citation type="submission" date="2019-05" db="EMBL/GenBank/DDBJ databases">
        <title>Genome sequences of Thalassotalea litorea 1K03283.</title>
        <authorList>
            <person name="Zhang D."/>
        </authorList>
    </citation>
    <scope>NUCLEOTIDE SEQUENCE [LARGE SCALE GENOMIC DNA]</scope>
    <source>
        <strain evidence="12 13">MCCC 1K03283</strain>
    </source>
</reference>
<evidence type="ECO:0000256" key="2">
    <source>
        <dbReference type="ARBA" id="ARBA00010637"/>
    </source>
</evidence>
<evidence type="ECO:0000256" key="1">
    <source>
        <dbReference type="ARBA" id="ARBA00004377"/>
    </source>
</evidence>